<organism evidence="2 3">
    <name type="scientific">Asbolus verrucosus</name>
    <name type="common">Desert ironclad beetle</name>
    <dbReference type="NCBI Taxonomy" id="1661398"/>
    <lineage>
        <taxon>Eukaryota</taxon>
        <taxon>Metazoa</taxon>
        <taxon>Ecdysozoa</taxon>
        <taxon>Arthropoda</taxon>
        <taxon>Hexapoda</taxon>
        <taxon>Insecta</taxon>
        <taxon>Pterygota</taxon>
        <taxon>Neoptera</taxon>
        <taxon>Endopterygota</taxon>
        <taxon>Coleoptera</taxon>
        <taxon>Polyphaga</taxon>
        <taxon>Cucujiformia</taxon>
        <taxon>Tenebrionidae</taxon>
        <taxon>Pimeliinae</taxon>
        <taxon>Asbolus</taxon>
    </lineage>
</organism>
<proteinExistence type="predicted"/>
<evidence type="ECO:0000256" key="1">
    <source>
        <dbReference type="SAM" id="MobiDB-lite"/>
    </source>
</evidence>
<dbReference type="EMBL" id="QDEB01011411">
    <property type="protein sequence ID" value="RZC42048.1"/>
    <property type="molecule type" value="Genomic_DNA"/>
</dbReference>
<comment type="caution">
    <text evidence="2">The sequence shown here is derived from an EMBL/GenBank/DDBJ whole genome shotgun (WGS) entry which is preliminary data.</text>
</comment>
<gene>
    <name evidence="2" type="ORF">BDFB_013048</name>
</gene>
<accession>A0A482WCC0</accession>
<keyword evidence="3" id="KW-1185">Reference proteome</keyword>
<feature type="region of interest" description="Disordered" evidence="1">
    <location>
        <begin position="1"/>
        <end position="37"/>
    </location>
</feature>
<dbReference type="AlphaFoldDB" id="A0A482WCC0"/>
<evidence type="ECO:0000313" key="2">
    <source>
        <dbReference type="EMBL" id="RZC42048.1"/>
    </source>
</evidence>
<dbReference type="Proteomes" id="UP000292052">
    <property type="component" value="Unassembled WGS sequence"/>
</dbReference>
<feature type="compositionally biased region" description="Polar residues" evidence="1">
    <location>
        <begin position="1"/>
        <end position="17"/>
    </location>
</feature>
<protein>
    <submittedName>
        <fullName evidence="2">Uncharacterized protein</fullName>
    </submittedName>
</protein>
<name>A0A482WCC0_ASBVE</name>
<sequence length="68" mass="7496">MDSQTGLSPLDSRSNDVQYGRPLLGGACSTPSKLGPPYQARSALRRRFLRVPNVNASTNKYSYRTQGH</sequence>
<reference evidence="2 3" key="1">
    <citation type="submission" date="2017-03" db="EMBL/GenBank/DDBJ databases">
        <title>Genome of the blue death feigning beetle - Asbolus verrucosus.</title>
        <authorList>
            <person name="Rider S.D."/>
        </authorList>
    </citation>
    <scope>NUCLEOTIDE SEQUENCE [LARGE SCALE GENOMIC DNA]</scope>
    <source>
        <strain evidence="2">Butters</strain>
        <tissue evidence="2">Head and leg muscle</tissue>
    </source>
</reference>
<evidence type="ECO:0000313" key="3">
    <source>
        <dbReference type="Proteomes" id="UP000292052"/>
    </source>
</evidence>